<dbReference type="Gene3D" id="2.30.29.30">
    <property type="entry name" value="Pleckstrin-homology domain (PH domain)/Phosphotyrosine-binding domain (PTB)"/>
    <property type="match status" value="1"/>
</dbReference>
<evidence type="ECO:0000256" key="3">
    <source>
        <dbReference type="ARBA" id="ARBA00022692"/>
    </source>
</evidence>
<dbReference type="GO" id="GO:0120015">
    <property type="term" value="F:sterol transfer activity"/>
    <property type="evidence" value="ECO:0007669"/>
    <property type="project" value="TreeGrafter"/>
</dbReference>
<feature type="non-terminal residue" evidence="8">
    <location>
        <position position="1"/>
    </location>
</feature>
<dbReference type="GO" id="GO:0005886">
    <property type="term" value="C:plasma membrane"/>
    <property type="evidence" value="ECO:0007669"/>
    <property type="project" value="TreeGrafter"/>
</dbReference>
<evidence type="ECO:0000256" key="6">
    <source>
        <dbReference type="SAM" id="MobiDB-lite"/>
    </source>
</evidence>
<dbReference type="InterPro" id="IPR004182">
    <property type="entry name" value="GRAM"/>
</dbReference>
<evidence type="ECO:0000313" key="8">
    <source>
        <dbReference type="EMBL" id="KAJ3028812.1"/>
    </source>
</evidence>
<feature type="compositionally biased region" description="Low complexity" evidence="6">
    <location>
        <begin position="176"/>
        <end position="192"/>
    </location>
</feature>
<evidence type="ECO:0000256" key="4">
    <source>
        <dbReference type="ARBA" id="ARBA00022989"/>
    </source>
</evidence>
<feature type="region of interest" description="Disordered" evidence="6">
    <location>
        <begin position="145"/>
        <end position="198"/>
    </location>
</feature>
<dbReference type="GO" id="GO:0005789">
    <property type="term" value="C:endoplasmic reticulum membrane"/>
    <property type="evidence" value="ECO:0007669"/>
    <property type="project" value="TreeGrafter"/>
</dbReference>
<comment type="subcellular location">
    <subcellularLocation>
        <location evidence="1">Membrane</location>
        <topology evidence="1">Single-pass membrane protein</topology>
    </subcellularLocation>
</comment>
<dbReference type="PANTHER" id="PTHR23319:SF4">
    <property type="entry name" value="GRAM DOMAIN CONTAINING 1B, ISOFORM E"/>
    <property type="match status" value="1"/>
</dbReference>
<dbReference type="GO" id="GO:0032366">
    <property type="term" value="P:intracellular sterol transport"/>
    <property type="evidence" value="ECO:0007669"/>
    <property type="project" value="TreeGrafter"/>
</dbReference>
<feature type="domain" description="VASt" evidence="7">
    <location>
        <begin position="243"/>
        <end position="412"/>
    </location>
</feature>
<protein>
    <recommendedName>
        <fullName evidence="7">VASt domain-containing protein</fullName>
    </recommendedName>
</protein>
<reference evidence="8" key="1">
    <citation type="submission" date="2020-05" db="EMBL/GenBank/DDBJ databases">
        <title>Phylogenomic resolution of chytrid fungi.</title>
        <authorList>
            <person name="Stajich J.E."/>
            <person name="Amses K."/>
            <person name="Simmons R."/>
            <person name="Seto K."/>
            <person name="Myers J."/>
            <person name="Bonds A."/>
            <person name="Quandt C.A."/>
            <person name="Barry K."/>
            <person name="Liu P."/>
            <person name="Grigoriev I."/>
            <person name="Longcore J.E."/>
            <person name="James T.Y."/>
        </authorList>
    </citation>
    <scope>NUCLEOTIDE SEQUENCE</scope>
    <source>
        <strain evidence="8">JEL0318</strain>
    </source>
</reference>
<evidence type="ECO:0000259" key="7">
    <source>
        <dbReference type="PROSITE" id="PS51778"/>
    </source>
</evidence>
<evidence type="ECO:0000256" key="2">
    <source>
        <dbReference type="ARBA" id="ARBA00006582"/>
    </source>
</evidence>
<sequence>ASEDEEEDVGEVGEGAIKYPDAWWFRRNDELHRFLKSVPVTDCVIDVFACALQKDIAVRGKVYVTQNRICFYSNLLGFINVLVVDLKEVTAVNRKQTPFYSSIVVDTKDASHTFKFWRGQDDLKPFTSLKAAWINATEDAEKGLSPQELFDSVSRTKSEDKAVKSDGGAEGEEDSAASAVAPAGAAPSSSGGYEFPFPHTKALHSGQKAYPPTQYSDLPAEFEPPPTLSIPVGEVTCGCTDHPEKKELDVIINAPAKFVAELVWGGGEASSGFWEKFHGKRGETGRQQGQWVDGVQREVKVVVPINNSMVKAKEAELLGTDHYLKRTEFLTYIIESRTQTPSLPYGDAFSPMSRYCITWVSKTTCRVVVHTGIKWFKNPMVKGIIKNTAMKELAAGAADMVALIQQEVNEWNVQTRGVS</sequence>
<evidence type="ECO:0000256" key="5">
    <source>
        <dbReference type="ARBA" id="ARBA00023136"/>
    </source>
</evidence>
<comment type="caution">
    <text evidence="8">The sequence shown here is derived from an EMBL/GenBank/DDBJ whole genome shotgun (WGS) entry which is preliminary data.</text>
</comment>
<evidence type="ECO:0000256" key="1">
    <source>
        <dbReference type="ARBA" id="ARBA00004167"/>
    </source>
</evidence>
<organism evidence="8 9">
    <name type="scientific">Rhizophlyctis rosea</name>
    <dbReference type="NCBI Taxonomy" id="64517"/>
    <lineage>
        <taxon>Eukaryota</taxon>
        <taxon>Fungi</taxon>
        <taxon>Fungi incertae sedis</taxon>
        <taxon>Chytridiomycota</taxon>
        <taxon>Chytridiomycota incertae sedis</taxon>
        <taxon>Chytridiomycetes</taxon>
        <taxon>Rhizophlyctidales</taxon>
        <taxon>Rhizophlyctidaceae</taxon>
        <taxon>Rhizophlyctis</taxon>
    </lineage>
</organism>
<dbReference type="EMBL" id="JADGJD010002765">
    <property type="protein sequence ID" value="KAJ3028812.1"/>
    <property type="molecule type" value="Genomic_DNA"/>
</dbReference>
<proteinExistence type="inferred from homology"/>
<name>A0AAD5S015_9FUNG</name>
<keyword evidence="5" id="KW-0472">Membrane</keyword>
<dbReference type="SMART" id="SM00568">
    <property type="entry name" value="GRAM"/>
    <property type="match status" value="1"/>
</dbReference>
<dbReference type="Proteomes" id="UP001212841">
    <property type="component" value="Unassembled WGS sequence"/>
</dbReference>
<dbReference type="Pfam" id="PF16016">
    <property type="entry name" value="VASt"/>
    <property type="match status" value="1"/>
</dbReference>
<dbReference type="InterPro" id="IPR051482">
    <property type="entry name" value="Cholesterol_transport"/>
</dbReference>
<dbReference type="PANTHER" id="PTHR23319">
    <property type="entry name" value="GRAM DOMAIN CONTAINING 1B, ISOFORM E"/>
    <property type="match status" value="1"/>
</dbReference>
<keyword evidence="3" id="KW-0812">Transmembrane</keyword>
<dbReference type="PROSITE" id="PS51778">
    <property type="entry name" value="VAST"/>
    <property type="match status" value="1"/>
</dbReference>
<feature type="non-terminal residue" evidence="8">
    <location>
        <position position="419"/>
    </location>
</feature>
<dbReference type="Pfam" id="PF02893">
    <property type="entry name" value="GRAM"/>
    <property type="match status" value="1"/>
</dbReference>
<dbReference type="InterPro" id="IPR011993">
    <property type="entry name" value="PH-like_dom_sf"/>
</dbReference>
<comment type="similarity">
    <text evidence="2">Belongs to the YSP2 family.</text>
</comment>
<keyword evidence="4" id="KW-1133">Transmembrane helix</keyword>
<accession>A0AAD5S015</accession>
<gene>
    <name evidence="8" type="ORF">HK097_005890</name>
</gene>
<dbReference type="AlphaFoldDB" id="A0AAD5S015"/>
<evidence type="ECO:0000313" key="9">
    <source>
        <dbReference type="Proteomes" id="UP001212841"/>
    </source>
</evidence>
<feature type="compositionally biased region" description="Basic and acidic residues" evidence="6">
    <location>
        <begin position="154"/>
        <end position="164"/>
    </location>
</feature>
<keyword evidence="9" id="KW-1185">Reference proteome</keyword>
<dbReference type="GO" id="GO:0140268">
    <property type="term" value="C:endoplasmic reticulum-plasma membrane contact site"/>
    <property type="evidence" value="ECO:0007669"/>
    <property type="project" value="TreeGrafter"/>
</dbReference>
<dbReference type="GO" id="GO:0032934">
    <property type="term" value="F:sterol binding"/>
    <property type="evidence" value="ECO:0007669"/>
    <property type="project" value="TreeGrafter"/>
</dbReference>
<dbReference type="InterPro" id="IPR031968">
    <property type="entry name" value="VASt"/>
</dbReference>